<dbReference type="InterPro" id="IPR002126">
    <property type="entry name" value="Cadherin-like_dom"/>
</dbReference>
<dbReference type="GO" id="GO:0005509">
    <property type="term" value="F:calcium ion binding"/>
    <property type="evidence" value="ECO:0007669"/>
    <property type="project" value="UniProtKB-UniRule"/>
</dbReference>
<reference evidence="3" key="1">
    <citation type="submission" date="2021-02" db="EMBL/GenBank/DDBJ databases">
        <authorList>
            <person name="Nowell W R."/>
        </authorList>
    </citation>
    <scope>NUCLEOTIDE SEQUENCE</scope>
</reference>
<proteinExistence type="predicted"/>
<dbReference type="PANTHER" id="PTHR14139">
    <property type="entry name" value="CALSYNTENIN"/>
    <property type="match status" value="1"/>
</dbReference>
<evidence type="ECO:0000313" key="3">
    <source>
        <dbReference type="EMBL" id="CAF4466468.1"/>
    </source>
</evidence>
<evidence type="ECO:0000259" key="2">
    <source>
        <dbReference type="PROSITE" id="PS50268"/>
    </source>
</evidence>
<evidence type="ECO:0000256" key="1">
    <source>
        <dbReference type="PROSITE-ProRule" id="PRU00043"/>
    </source>
</evidence>
<feature type="domain" description="Cadherin" evidence="2">
    <location>
        <begin position="307"/>
        <end position="392"/>
    </location>
</feature>
<dbReference type="PROSITE" id="PS50268">
    <property type="entry name" value="CADHERIN_2"/>
    <property type="match status" value="2"/>
</dbReference>
<feature type="non-terminal residue" evidence="3">
    <location>
        <position position="1"/>
    </location>
</feature>
<dbReference type="PANTHER" id="PTHR14139:SF2">
    <property type="entry name" value="CALSYNTENIN-1"/>
    <property type="match status" value="1"/>
</dbReference>
<dbReference type="Proteomes" id="UP000676336">
    <property type="component" value="Unassembled WGS sequence"/>
</dbReference>
<comment type="caution">
    <text evidence="3">The sequence shown here is derived from an EMBL/GenBank/DDBJ whole genome shotgun (WGS) entry which is preliminary data.</text>
</comment>
<dbReference type="CDD" id="cd11304">
    <property type="entry name" value="Cadherin_repeat"/>
    <property type="match status" value="1"/>
</dbReference>
<dbReference type="GO" id="GO:0009986">
    <property type="term" value="C:cell surface"/>
    <property type="evidence" value="ECO:0007669"/>
    <property type="project" value="TreeGrafter"/>
</dbReference>
<dbReference type="GO" id="GO:0051965">
    <property type="term" value="P:positive regulation of synapse assembly"/>
    <property type="evidence" value="ECO:0007669"/>
    <property type="project" value="TreeGrafter"/>
</dbReference>
<dbReference type="AlphaFoldDB" id="A0A8S2WXC0"/>
<dbReference type="SUPFAM" id="SSF49313">
    <property type="entry name" value="Cadherin-like"/>
    <property type="match status" value="2"/>
</dbReference>
<evidence type="ECO:0000313" key="4">
    <source>
        <dbReference type="Proteomes" id="UP000676336"/>
    </source>
</evidence>
<dbReference type="Gene3D" id="2.60.40.60">
    <property type="entry name" value="Cadherins"/>
    <property type="match status" value="2"/>
</dbReference>
<dbReference type="SMART" id="SM00112">
    <property type="entry name" value="CA"/>
    <property type="match status" value="2"/>
</dbReference>
<name>A0A8S2WXC0_9BILA</name>
<dbReference type="PRINTS" id="PR00205">
    <property type="entry name" value="CADHERIN"/>
</dbReference>
<protein>
    <recommendedName>
        <fullName evidence="2">Cadherin domain-containing protein</fullName>
    </recommendedName>
</protein>
<sequence>MSSIKYSVEFFLLQNYCRSRLYTSSSTLNQRLENLKLSFSNRTQHKKSSYYYQLIENSKRCIVALETNYRDALELNTTYLVGKTLEGETMLLPKQLMEQGDVITIGKNSTIDNERLDEINSHLSVEQRSDVYDDKYLILSNTKALAIDATITKTKSNFFGPALSSNAYVGHMQENERIVEVKPCLSATDDDPSNSPNGQICGYELSSHKHDDGVDGTSENIPFIVELINGKPSVQLKTSINKLDCEIKQSYRLFVRAYDCASSSERRYSERSSLVITLDDVNEFVPMFTHKSYLFKLHQDQNCLSCRVEATDDDCSNADHRVCDYQIRTPDVPFTIDSNGSISIKAPLTNDKYEFDVVAIDCYMSSLENATRAISEPSRVTIKIIKSCKPTIS</sequence>
<gene>
    <name evidence="3" type="ORF">SMN809_LOCUS33383</name>
</gene>
<dbReference type="EMBL" id="CAJOBI010072953">
    <property type="protein sequence ID" value="CAF4466468.1"/>
    <property type="molecule type" value="Genomic_DNA"/>
</dbReference>
<dbReference type="GO" id="GO:0007156">
    <property type="term" value="P:homophilic cell adhesion via plasma membrane adhesion molecules"/>
    <property type="evidence" value="ECO:0007669"/>
    <property type="project" value="InterPro"/>
</dbReference>
<feature type="domain" description="Cadherin" evidence="2">
    <location>
        <begin position="164"/>
        <end position="288"/>
    </location>
</feature>
<dbReference type="InterPro" id="IPR015919">
    <property type="entry name" value="Cadherin-like_sf"/>
</dbReference>
<dbReference type="GO" id="GO:0050806">
    <property type="term" value="P:positive regulation of synaptic transmission"/>
    <property type="evidence" value="ECO:0007669"/>
    <property type="project" value="TreeGrafter"/>
</dbReference>
<accession>A0A8S2WXC0</accession>
<dbReference type="GO" id="GO:0045211">
    <property type="term" value="C:postsynaptic membrane"/>
    <property type="evidence" value="ECO:0007669"/>
    <property type="project" value="TreeGrafter"/>
</dbReference>
<keyword evidence="1" id="KW-0106">Calcium</keyword>
<organism evidence="3 4">
    <name type="scientific">Rotaria magnacalcarata</name>
    <dbReference type="NCBI Taxonomy" id="392030"/>
    <lineage>
        <taxon>Eukaryota</taxon>
        <taxon>Metazoa</taxon>
        <taxon>Spiralia</taxon>
        <taxon>Gnathifera</taxon>
        <taxon>Rotifera</taxon>
        <taxon>Eurotatoria</taxon>
        <taxon>Bdelloidea</taxon>
        <taxon>Philodinida</taxon>
        <taxon>Philodinidae</taxon>
        <taxon>Rotaria</taxon>
    </lineage>
</organism>